<keyword evidence="3" id="KW-0472">Membrane</keyword>
<proteinExistence type="predicted"/>
<keyword evidence="5" id="KW-0813">Transport</keyword>
<dbReference type="InterPro" id="IPR050721">
    <property type="entry name" value="Trk_Ktr_HKT_K-transport"/>
</dbReference>
<keyword evidence="3" id="KW-1133">Transmembrane helix</keyword>
<name>A0A9D2QD45_9CORY</name>
<organism evidence="5 6">
    <name type="scientific">Candidatus Corynebacterium faecigallinarum</name>
    <dbReference type="NCBI Taxonomy" id="2838528"/>
    <lineage>
        <taxon>Bacteria</taxon>
        <taxon>Bacillati</taxon>
        <taxon>Actinomycetota</taxon>
        <taxon>Actinomycetes</taxon>
        <taxon>Mycobacteriales</taxon>
        <taxon>Corynebacteriaceae</taxon>
        <taxon>Corynebacterium</taxon>
    </lineage>
</organism>
<dbReference type="Gene3D" id="3.40.50.720">
    <property type="entry name" value="NAD(P)-binding Rossmann-like Domain"/>
    <property type="match status" value="1"/>
</dbReference>
<feature type="transmembrane region" description="Helical" evidence="3">
    <location>
        <begin position="35"/>
        <end position="51"/>
    </location>
</feature>
<evidence type="ECO:0000256" key="2">
    <source>
        <dbReference type="SAM" id="MobiDB-lite"/>
    </source>
</evidence>
<dbReference type="Pfam" id="PF02254">
    <property type="entry name" value="TrkA_N"/>
    <property type="match status" value="1"/>
</dbReference>
<sequence>MRDGLDALPPRALLNIVNIPASAPVSPWWLISRRVLYAMTLLLVAALVVYLDRDGYTGVTTFLDAVYYSAVSLSTTGYGDIAPVTQQARLINVLVITPMRVIFLILLVGTTLSVLTEESRKTLQIRRWRKHMRNHTVVVGFGTKGRAATTALLADGLPPSQIVVIDTDADALAHASSRGLVSVQGPATSSEVLKLAGVTRAKAVVVAPNQDDTAVLITLSVREIAPSATIVASVRESENAHLLRQSGADSVVVSSETAGRMLGLATVSPSVTGMMEDLISPDEGFSIAERLVGEDEVGGNPRNLEDIVLGVVRSGELYRVDSVEAETVEPGDRLLYIRGGSYHPADHPAGHPADHSAGDTTGHTANNSEGTASK</sequence>
<gene>
    <name evidence="5" type="ORF">H9751_05605</name>
</gene>
<dbReference type="Gene3D" id="1.10.287.70">
    <property type="match status" value="1"/>
</dbReference>
<feature type="compositionally biased region" description="Basic and acidic residues" evidence="2">
    <location>
        <begin position="344"/>
        <end position="357"/>
    </location>
</feature>
<comment type="caution">
    <text evidence="5">The sequence shown here is derived from an EMBL/GenBank/DDBJ whole genome shotgun (WGS) entry which is preliminary data.</text>
</comment>
<protein>
    <submittedName>
        <fullName evidence="5">Potassium channel family protein</fullName>
    </submittedName>
</protein>
<dbReference type="PROSITE" id="PS51201">
    <property type="entry name" value="RCK_N"/>
    <property type="match status" value="1"/>
</dbReference>
<keyword evidence="3" id="KW-0812">Transmembrane</keyword>
<dbReference type="GO" id="GO:0006813">
    <property type="term" value="P:potassium ion transport"/>
    <property type="evidence" value="ECO:0007669"/>
    <property type="project" value="InterPro"/>
</dbReference>
<evidence type="ECO:0000313" key="6">
    <source>
        <dbReference type="Proteomes" id="UP000823858"/>
    </source>
</evidence>
<dbReference type="GO" id="GO:0005886">
    <property type="term" value="C:plasma membrane"/>
    <property type="evidence" value="ECO:0007669"/>
    <property type="project" value="UniProtKB-SubCell"/>
</dbReference>
<evidence type="ECO:0000313" key="5">
    <source>
        <dbReference type="EMBL" id="HJC85008.1"/>
    </source>
</evidence>
<dbReference type="InterPro" id="IPR003148">
    <property type="entry name" value="RCK_N"/>
</dbReference>
<dbReference type="AlphaFoldDB" id="A0A9D2QD45"/>
<keyword evidence="5" id="KW-0407">Ion channel</keyword>
<feature type="transmembrane region" description="Helical" evidence="3">
    <location>
        <begin position="90"/>
        <end position="116"/>
    </location>
</feature>
<dbReference type="SUPFAM" id="SSF51735">
    <property type="entry name" value="NAD(P)-binding Rossmann-fold domains"/>
    <property type="match status" value="1"/>
</dbReference>
<accession>A0A9D2QD45</accession>
<dbReference type="Proteomes" id="UP000823858">
    <property type="component" value="Unassembled WGS sequence"/>
</dbReference>
<evidence type="ECO:0000256" key="1">
    <source>
        <dbReference type="ARBA" id="ARBA00004651"/>
    </source>
</evidence>
<reference evidence="5" key="1">
    <citation type="journal article" date="2021" name="PeerJ">
        <title>Extensive microbial diversity within the chicken gut microbiome revealed by metagenomics and culture.</title>
        <authorList>
            <person name="Gilroy R."/>
            <person name="Ravi A."/>
            <person name="Getino M."/>
            <person name="Pursley I."/>
            <person name="Horton D.L."/>
            <person name="Alikhan N.F."/>
            <person name="Baker D."/>
            <person name="Gharbi K."/>
            <person name="Hall N."/>
            <person name="Watson M."/>
            <person name="Adriaenssens E.M."/>
            <person name="Foster-Nyarko E."/>
            <person name="Jarju S."/>
            <person name="Secka A."/>
            <person name="Antonio M."/>
            <person name="Oren A."/>
            <person name="Chaudhuri R.R."/>
            <person name="La Ragione R."/>
            <person name="Hildebrand F."/>
            <person name="Pallen M.J."/>
        </authorList>
    </citation>
    <scope>NUCLEOTIDE SEQUENCE</scope>
    <source>
        <strain evidence="5">ChiHjej13B12-4958</strain>
    </source>
</reference>
<dbReference type="Pfam" id="PF07885">
    <property type="entry name" value="Ion_trans_2"/>
    <property type="match status" value="1"/>
</dbReference>
<dbReference type="GO" id="GO:0034220">
    <property type="term" value="P:monoatomic ion transmembrane transport"/>
    <property type="evidence" value="ECO:0007669"/>
    <property type="project" value="UniProtKB-KW"/>
</dbReference>
<evidence type="ECO:0000259" key="4">
    <source>
        <dbReference type="PROSITE" id="PS51201"/>
    </source>
</evidence>
<feature type="compositionally biased region" description="Polar residues" evidence="2">
    <location>
        <begin position="358"/>
        <end position="374"/>
    </location>
</feature>
<feature type="region of interest" description="Disordered" evidence="2">
    <location>
        <begin position="340"/>
        <end position="374"/>
    </location>
</feature>
<comment type="subcellular location">
    <subcellularLocation>
        <location evidence="1">Cell membrane</location>
        <topology evidence="1">Multi-pass membrane protein</topology>
    </subcellularLocation>
</comment>
<dbReference type="InterPro" id="IPR036291">
    <property type="entry name" value="NAD(P)-bd_dom_sf"/>
</dbReference>
<reference evidence="5" key="2">
    <citation type="submission" date="2021-04" db="EMBL/GenBank/DDBJ databases">
        <authorList>
            <person name="Gilroy R."/>
        </authorList>
    </citation>
    <scope>NUCLEOTIDE SEQUENCE</scope>
    <source>
        <strain evidence="5">ChiHjej13B12-4958</strain>
    </source>
</reference>
<keyword evidence="5" id="KW-0406">Ion transport</keyword>
<dbReference type="PANTHER" id="PTHR43833">
    <property type="entry name" value="POTASSIUM CHANNEL PROTEIN 2-RELATED-RELATED"/>
    <property type="match status" value="1"/>
</dbReference>
<dbReference type="PANTHER" id="PTHR43833:SF9">
    <property type="entry name" value="POTASSIUM CHANNEL PROTEIN YUGO-RELATED"/>
    <property type="match status" value="1"/>
</dbReference>
<dbReference type="EMBL" id="DWVP01000014">
    <property type="protein sequence ID" value="HJC85008.1"/>
    <property type="molecule type" value="Genomic_DNA"/>
</dbReference>
<feature type="domain" description="RCK N-terminal" evidence="4">
    <location>
        <begin position="133"/>
        <end position="253"/>
    </location>
</feature>
<dbReference type="SUPFAM" id="SSF81324">
    <property type="entry name" value="Voltage-gated potassium channels"/>
    <property type="match status" value="1"/>
</dbReference>
<dbReference type="InterPro" id="IPR013099">
    <property type="entry name" value="K_chnl_dom"/>
</dbReference>
<evidence type="ECO:0000256" key="3">
    <source>
        <dbReference type="SAM" id="Phobius"/>
    </source>
</evidence>